<dbReference type="HAMAP" id="MF_01131">
    <property type="entry name" value="Rex"/>
    <property type="match status" value="1"/>
</dbReference>
<dbReference type="Proteomes" id="UP000620591">
    <property type="component" value="Unassembled WGS sequence"/>
</dbReference>
<name>A0A8I0EXM6_9ACTN</name>
<protein>
    <recommendedName>
        <fullName evidence="7">Redox-sensing transcriptional repressor Rex</fullName>
    </recommendedName>
</protein>
<dbReference type="SMART" id="SM00881">
    <property type="entry name" value="CoA_binding"/>
    <property type="match status" value="1"/>
</dbReference>
<evidence type="ECO:0000259" key="8">
    <source>
        <dbReference type="SMART" id="SM00881"/>
    </source>
</evidence>
<keyword evidence="1 7" id="KW-0963">Cytoplasm</keyword>
<evidence type="ECO:0000256" key="1">
    <source>
        <dbReference type="ARBA" id="ARBA00022490"/>
    </source>
</evidence>
<keyword evidence="3 7" id="KW-0805">Transcription regulation</keyword>
<evidence type="ECO:0000256" key="5">
    <source>
        <dbReference type="ARBA" id="ARBA00023125"/>
    </source>
</evidence>
<dbReference type="SUPFAM" id="SSF46785">
    <property type="entry name" value="Winged helix' DNA-binding domain"/>
    <property type="match status" value="1"/>
</dbReference>
<dbReference type="InterPro" id="IPR003781">
    <property type="entry name" value="CoA-bd"/>
</dbReference>
<dbReference type="InterPro" id="IPR009718">
    <property type="entry name" value="Rex_DNA-bd_C_dom"/>
</dbReference>
<dbReference type="EMBL" id="CP060587">
    <property type="protein sequence ID" value="QNL94749.1"/>
    <property type="molecule type" value="Genomic_DNA"/>
</dbReference>
<dbReference type="SUPFAM" id="SSF51735">
    <property type="entry name" value="NAD(P)-binding Rossmann-fold domains"/>
    <property type="match status" value="1"/>
</dbReference>
<dbReference type="Pfam" id="PF06971">
    <property type="entry name" value="Put_DNA-bind_N"/>
    <property type="match status" value="1"/>
</dbReference>
<dbReference type="GO" id="GO:0005737">
    <property type="term" value="C:cytoplasm"/>
    <property type="evidence" value="ECO:0007669"/>
    <property type="project" value="UniProtKB-SubCell"/>
</dbReference>
<comment type="similarity">
    <text evidence="7">Belongs to the transcriptional regulatory Rex family.</text>
</comment>
<feature type="domain" description="CoA-binding" evidence="8">
    <location>
        <begin position="83"/>
        <end position="184"/>
    </location>
</feature>
<dbReference type="GO" id="GO:0003677">
    <property type="term" value="F:DNA binding"/>
    <property type="evidence" value="ECO:0007669"/>
    <property type="project" value="UniProtKB-UniRule"/>
</dbReference>
<reference evidence="9" key="1">
    <citation type="submission" date="2020-09" db="EMBL/GenBank/DDBJ databases">
        <title>Novel species in genus Aeromicrobium.</title>
        <authorList>
            <person name="Zhang G."/>
        </authorList>
    </citation>
    <scope>NUCLEOTIDE SEQUENCE</scope>
    <source>
        <strain evidence="11">zg-629</strain>
        <strain evidence="10">Zg-629</strain>
        <strain evidence="9">Zg-636</strain>
    </source>
</reference>
<evidence type="ECO:0000256" key="2">
    <source>
        <dbReference type="ARBA" id="ARBA00022491"/>
    </source>
</evidence>
<keyword evidence="11" id="KW-1185">Reference proteome</keyword>
<keyword evidence="6 7" id="KW-0804">Transcription</keyword>
<evidence type="ECO:0000256" key="7">
    <source>
        <dbReference type="HAMAP-Rule" id="MF_01131"/>
    </source>
</evidence>
<dbReference type="NCBIfam" id="NF003995">
    <property type="entry name" value="PRK05472.2-4"/>
    <property type="match status" value="1"/>
</dbReference>
<feature type="DNA-binding region" description="H-T-H motif" evidence="7">
    <location>
        <begin position="20"/>
        <end position="59"/>
    </location>
</feature>
<dbReference type="RefSeq" id="WP_187411705.1">
    <property type="nucleotide sequence ID" value="NZ_CP060587.1"/>
</dbReference>
<evidence type="ECO:0000256" key="6">
    <source>
        <dbReference type="ARBA" id="ARBA00023163"/>
    </source>
</evidence>
<dbReference type="InterPro" id="IPR022876">
    <property type="entry name" value="Tscrpt_rep_Rex"/>
</dbReference>
<sequence>MTILRSPAGIPDATVARLPLYLRALDELAASGTDVCSSEHLATAAGVNSAIVRKDLSHLGSYGTRGVGYDVRFLAGHIATVVGQTQPWPVVIVGAGHLGSALAAYQGFGARGVKVAAVVDADPALVGTVVGGHEVRSIDALTDVIEYGEVSLAIISTPPAAAQSVADALVAAGITSILNFAPTALQVPPHVDLRQVDVAAELQILGYHAHHRRQADPAEEAVLS</sequence>
<dbReference type="Gene3D" id="3.40.50.720">
    <property type="entry name" value="NAD(P)-binding Rossmann-like Domain"/>
    <property type="match status" value="1"/>
</dbReference>
<dbReference type="NCBIfam" id="NF003996">
    <property type="entry name" value="PRK05472.2-5"/>
    <property type="match status" value="1"/>
</dbReference>
<dbReference type="GO" id="GO:0051775">
    <property type="term" value="P:response to redox state"/>
    <property type="evidence" value="ECO:0007669"/>
    <property type="project" value="InterPro"/>
</dbReference>
<evidence type="ECO:0000313" key="12">
    <source>
        <dbReference type="Proteomes" id="UP000620591"/>
    </source>
</evidence>
<dbReference type="GO" id="GO:0045892">
    <property type="term" value="P:negative regulation of DNA-templated transcription"/>
    <property type="evidence" value="ECO:0007669"/>
    <property type="project" value="InterPro"/>
</dbReference>
<dbReference type="Gene3D" id="1.10.10.10">
    <property type="entry name" value="Winged helix-like DNA-binding domain superfamily/Winged helix DNA-binding domain"/>
    <property type="match status" value="1"/>
</dbReference>
<dbReference type="NCBIfam" id="NF003992">
    <property type="entry name" value="PRK05472.2-1"/>
    <property type="match status" value="1"/>
</dbReference>
<evidence type="ECO:0000313" key="11">
    <source>
        <dbReference type="Proteomes" id="UP000515871"/>
    </source>
</evidence>
<dbReference type="InterPro" id="IPR036388">
    <property type="entry name" value="WH-like_DNA-bd_sf"/>
</dbReference>
<dbReference type="InterPro" id="IPR036390">
    <property type="entry name" value="WH_DNA-bd_sf"/>
</dbReference>
<organism evidence="9 12">
    <name type="scientific">Aeromicrobium senzhongii</name>
    <dbReference type="NCBI Taxonomy" id="2663859"/>
    <lineage>
        <taxon>Bacteria</taxon>
        <taxon>Bacillati</taxon>
        <taxon>Actinomycetota</taxon>
        <taxon>Actinomycetes</taxon>
        <taxon>Propionibacteriales</taxon>
        <taxon>Nocardioidaceae</taxon>
        <taxon>Aeromicrobium</taxon>
    </lineage>
</organism>
<dbReference type="Pfam" id="PF02629">
    <property type="entry name" value="CoA_binding"/>
    <property type="match status" value="1"/>
</dbReference>
<dbReference type="Proteomes" id="UP000515871">
    <property type="component" value="Chromosome"/>
</dbReference>
<dbReference type="InterPro" id="IPR036291">
    <property type="entry name" value="NAD(P)-bd_dom_sf"/>
</dbReference>
<evidence type="ECO:0000313" key="10">
    <source>
        <dbReference type="EMBL" id="QNL94749.1"/>
    </source>
</evidence>
<evidence type="ECO:0000256" key="3">
    <source>
        <dbReference type="ARBA" id="ARBA00023015"/>
    </source>
</evidence>
<comment type="function">
    <text evidence="7">Modulates transcription in response to changes in cellular NADH/NAD(+) redox state.</text>
</comment>
<dbReference type="PANTHER" id="PTHR35786:SF1">
    <property type="entry name" value="REDOX-SENSING TRANSCRIPTIONAL REPRESSOR REX 1"/>
    <property type="match status" value="1"/>
</dbReference>
<dbReference type="NCBIfam" id="NF003993">
    <property type="entry name" value="PRK05472.2-2"/>
    <property type="match status" value="1"/>
</dbReference>
<keyword evidence="2 7" id="KW-0678">Repressor</keyword>
<gene>
    <name evidence="7" type="primary">rex</name>
    <name evidence="10" type="ORF">H9L21_01930</name>
    <name evidence="9" type="ORF">IBG24_13455</name>
</gene>
<evidence type="ECO:0000313" key="9">
    <source>
        <dbReference type="EMBL" id="MBC9227321.1"/>
    </source>
</evidence>
<dbReference type="PANTHER" id="PTHR35786">
    <property type="entry name" value="REDOX-SENSING TRANSCRIPTIONAL REPRESSOR REX"/>
    <property type="match status" value="1"/>
</dbReference>
<dbReference type="GO" id="GO:0003700">
    <property type="term" value="F:DNA-binding transcription factor activity"/>
    <property type="evidence" value="ECO:0007669"/>
    <property type="project" value="UniProtKB-UniRule"/>
</dbReference>
<accession>A0A8I0EXM6</accession>
<comment type="subunit">
    <text evidence="7">Homodimer.</text>
</comment>
<dbReference type="EMBL" id="JACTVM010000004">
    <property type="protein sequence ID" value="MBC9227321.1"/>
    <property type="molecule type" value="Genomic_DNA"/>
</dbReference>
<evidence type="ECO:0000256" key="4">
    <source>
        <dbReference type="ARBA" id="ARBA00023027"/>
    </source>
</evidence>
<dbReference type="AlphaFoldDB" id="A0A8I0EXM6"/>
<dbReference type="InterPro" id="IPR058236">
    <property type="entry name" value="Rex_actinobacterial-type"/>
</dbReference>
<proteinExistence type="inferred from homology"/>
<feature type="binding site" evidence="7">
    <location>
        <begin position="94"/>
        <end position="99"/>
    </location>
    <ligand>
        <name>NAD(+)</name>
        <dbReference type="ChEBI" id="CHEBI:57540"/>
    </ligand>
</feature>
<comment type="subcellular location">
    <subcellularLocation>
        <location evidence="7">Cytoplasm</location>
    </subcellularLocation>
</comment>
<keyword evidence="5 7" id="KW-0238">DNA-binding</keyword>
<dbReference type="NCBIfam" id="NF003994">
    <property type="entry name" value="PRK05472.2-3"/>
    <property type="match status" value="1"/>
</dbReference>
<keyword evidence="4 7" id="KW-0520">NAD</keyword>